<dbReference type="Proteomes" id="UP001152320">
    <property type="component" value="Chromosome 22"/>
</dbReference>
<dbReference type="AlphaFoldDB" id="A0A9Q0YCS4"/>
<evidence type="ECO:0000313" key="2">
    <source>
        <dbReference type="Proteomes" id="UP001152320"/>
    </source>
</evidence>
<gene>
    <name evidence="1" type="ORF">HOLleu_39814</name>
</gene>
<organism evidence="1 2">
    <name type="scientific">Holothuria leucospilota</name>
    <name type="common">Black long sea cucumber</name>
    <name type="synonym">Mertensiothuria leucospilota</name>
    <dbReference type="NCBI Taxonomy" id="206669"/>
    <lineage>
        <taxon>Eukaryota</taxon>
        <taxon>Metazoa</taxon>
        <taxon>Echinodermata</taxon>
        <taxon>Eleutherozoa</taxon>
        <taxon>Echinozoa</taxon>
        <taxon>Holothuroidea</taxon>
        <taxon>Aspidochirotacea</taxon>
        <taxon>Aspidochirotida</taxon>
        <taxon>Holothuriidae</taxon>
        <taxon>Holothuria</taxon>
    </lineage>
</organism>
<keyword evidence="2" id="KW-1185">Reference proteome</keyword>
<sequence length="71" mass="7865">MLCANIFLNFCKAPSRQIIGNKQCSERIFFDVFLANSTFLGQPCLSSFMNKSSLPSVKGTALRPPVHSEII</sequence>
<proteinExistence type="predicted"/>
<accession>A0A9Q0YCS4</accession>
<comment type="caution">
    <text evidence="1">The sequence shown here is derived from an EMBL/GenBank/DDBJ whole genome shotgun (WGS) entry which is preliminary data.</text>
</comment>
<protein>
    <submittedName>
        <fullName evidence="1">Uncharacterized protein</fullName>
    </submittedName>
</protein>
<reference evidence="1" key="1">
    <citation type="submission" date="2021-10" db="EMBL/GenBank/DDBJ databases">
        <title>Tropical sea cucumber genome reveals ecological adaptation and Cuvierian tubules defense mechanism.</title>
        <authorList>
            <person name="Chen T."/>
        </authorList>
    </citation>
    <scope>NUCLEOTIDE SEQUENCE</scope>
    <source>
        <strain evidence="1">Nanhai2018</strain>
        <tissue evidence="1">Muscle</tissue>
    </source>
</reference>
<name>A0A9Q0YCS4_HOLLE</name>
<dbReference type="EMBL" id="JAIZAY010000022">
    <property type="protein sequence ID" value="KAJ8020263.1"/>
    <property type="molecule type" value="Genomic_DNA"/>
</dbReference>
<evidence type="ECO:0000313" key="1">
    <source>
        <dbReference type="EMBL" id="KAJ8020263.1"/>
    </source>
</evidence>